<evidence type="ECO:0000259" key="11">
    <source>
        <dbReference type="PROSITE" id="PS50893"/>
    </source>
</evidence>
<dbReference type="InterPro" id="IPR036640">
    <property type="entry name" value="ABC1_TM_sf"/>
</dbReference>
<evidence type="ECO:0000259" key="12">
    <source>
        <dbReference type="PROSITE" id="PS50929"/>
    </source>
</evidence>
<evidence type="ECO:0000256" key="3">
    <source>
        <dbReference type="ARBA" id="ARBA00022448"/>
    </source>
</evidence>
<evidence type="ECO:0000256" key="8">
    <source>
        <dbReference type="ARBA" id="ARBA00022989"/>
    </source>
</evidence>
<dbReference type="GO" id="GO:0005886">
    <property type="term" value="C:plasma membrane"/>
    <property type="evidence" value="ECO:0007669"/>
    <property type="project" value="UniProtKB-SubCell"/>
</dbReference>
<dbReference type="GO" id="GO:0016887">
    <property type="term" value="F:ATP hydrolysis activity"/>
    <property type="evidence" value="ECO:0007669"/>
    <property type="project" value="InterPro"/>
</dbReference>
<feature type="transmembrane region" description="Helical" evidence="10">
    <location>
        <begin position="294"/>
        <end position="313"/>
    </location>
</feature>
<dbReference type="Pfam" id="PF00005">
    <property type="entry name" value="ABC_tran"/>
    <property type="match status" value="1"/>
</dbReference>
<dbReference type="PROSITE" id="PS50929">
    <property type="entry name" value="ABC_TM1F"/>
    <property type="match status" value="1"/>
</dbReference>
<dbReference type="EMBL" id="JACIDW010000010">
    <property type="protein sequence ID" value="MBB3965526.1"/>
    <property type="molecule type" value="Genomic_DNA"/>
</dbReference>
<dbReference type="PANTHER" id="PTHR43394:SF1">
    <property type="entry name" value="ATP-BINDING CASSETTE SUB-FAMILY B MEMBER 10, MITOCHONDRIAL"/>
    <property type="match status" value="1"/>
</dbReference>
<evidence type="ECO:0000256" key="9">
    <source>
        <dbReference type="ARBA" id="ARBA00023136"/>
    </source>
</evidence>
<evidence type="ECO:0000256" key="2">
    <source>
        <dbReference type="ARBA" id="ARBA00005417"/>
    </source>
</evidence>
<dbReference type="SMART" id="SM00382">
    <property type="entry name" value="AAA"/>
    <property type="match status" value="1"/>
</dbReference>
<feature type="transmembrane region" description="Helical" evidence="10">
    <location>
        <begin position="379"/>
        <end position="400"/>
    </location>
</feature>
<keyword evidence="7 13" id="KW-0067">ATP-binding</keyword>
<sequence length="778" mass="84452">MPLQTFKAAFKSVAAFYGRPSSDTVLFSGLPDEITESLEGDDVEQMAERIGLQVIKHSERDCRLGNFDCPAIVAFDGGVLPLLEMAEDGSYITDIVPVAGATARLTREQLVALKPRMAFAFTLYYQNASEEALVGSAVEIEKRHWLATTLAPYWRTYVRVMVAALFINLIALGSPLFTMNVYDRVLPNKAIPTLWVLAAGITLAYLFDFLLKTARSSLIDYAGRKADLRLSQMLFDKVLNSTLASRPMSTGEYANRVTQYEFVREFFTSNTIGVIIDSLFLFIFLAVIYLIAGWLVVIPAVAFVLSVAIGLYAQAAIGKRMTTAANEAARRQSLLVETISTIETLKSLRAEATMLRRWQELSKYSSRTSEEIKQVSTNAINMTMFVQQMVSVLIVIAGTYEFSEGRIAMGAIVATVMLASRAGAPLGQIAMTLARFRQATMSLRILDKIMEQPDDRPSTVGFVNREITRGAFSFQDVSFQYPGSDYPVINKLSFNVTPGERIGIIGRIGSGKTTLGRLLDGLFTPSGGRVLIDGVDIRQYHMAEVRANVAVAGQSSDLFSGTVKENLLLGRADATDEELLEVARMTGVDEFVGNHPRGFDMPVGERGSNLSSGQKQALTIARLLLTRPKVVFLDEPSGAMDLATERNLILRLSKAFDRKTTLLIATHRYSMLELVDRLIVIDKGRIIADGPKQAVIEAMQRKPGTPATGQAPVVPVVGAPVVVAPGPVPVTPVAMSVAPVTSVAPAPAGSSAMPVAQVVTDPAPVANVTPLNHTVKAS</sequence>
<keyword evidence="8 10" id="KW-1133">Transmembrane helix</keyword>
<name>A0A7W6CZQ5_9HYPH</name>
<evidence type="ECO:0000256" key="6">
    <source>
        <dbReference type="ARBA" id="ARBA00022741"/>
    </source>
</evidence>
<accession>A0A7W6CZQ5</accession>
<keyword evidence="9 10" id="KW-0472">Membrane</keyword>
<evidence type="ECO:0000256" key="5">
    <source>
        <dbReference type="ARBA" id="ARBA00022692"/>
    </source>
</evidence>
<comment type="caution">
    <text evidence="13">The sequence shown here is derived from an EMBL/GenBank/DDBJ whole genome shotgun (WGS) entry which is preliminary data.</text>
</comment>
<dbReference type="InterPro" id="IPR011527">
    <property type="entry name" value="ABC1_TM_dom"/>
</dbReference>
<protein>
    <submittedName>
        <fullName evidence="13">ATP-binding cassette subfamily C protein LapB</fullName>
    </submittedName>
</protein>
<keyword evidence="14" id="KW-1185">Reference proteome</keyword>
<evidence type="ECO:0000313" key="14">
    <source>
        <dbReference type="Proteomes" id="UP000582090"/>
    </source>
</evidence>
<dbReference type="NCBIfam" id="TIGR03375">
    <property type="entry name" value="type_I_sec_LssB"/>
    <property type="match status" value="1"/>
</dbReference>
<keyword evidence="4" id="KW-1003">Cell membrane</keyword>
<comment type="subcellular location">
    <subcellularLocation>
        <location evidence="1">Cell membrane</location>
        <topology evidence="1">Multi-pass membrane protein</topology>
    </subcellularLocation>
</comment>
<dbReference type="InterPro" id="IPR003439">
    <property type="entry name" value="ABC_transporter-like_ATP-bd"/>
</dbReference>
<keyword evidence="5 10" id="KW-0812">Transmembrane</keyword>
<dbReference type="SUPFAM" id="SSF52540">
    <property type="entry name" value="P-loop containing nucleoside triphosphate hydrolases"/>
    <property type="match status" value="1"/>
</dbReference>
<dbReference type="PANTHER" id="PTHR43394">
    <property type="entry name" value="ATP-DEPENDENT PERMEASE MDL1, MITOCHONDRIAL"/>
    <property type="match status" value="1"/>
</dbReference>
<keyword evidence="3" id="KW-0813">Transport</keyword>
<feature type="transmembrane region" description="Helical" evidence="10">
    <location>
        <begin position="266"/>
        <end position="288"/>
    </location>
</feature>
<evidence type="ECO:0000256" key="10">
    <source>
        <dbReference type="SAM" id="Phobius"/>
    </source>
</evidence>
<evidence type="ECO:0000256" key="7">
    <source>
        <dbReference type="ARBA" id="ARBA00022840"/>
    </source>
</evidence>
<feature type="transmembrane region" description="Helical" evidence="10">
    <location>
        <begin position="157"/>
        <end position="178"/>
    </location>
</feature>
<dbReference type="InterPro" id="IPR027417">
    <property type="entry name" value="P-loop_NTPase"/>
</dbReference>
<dbReference type="SUPFAM" id="SSF90123">
    <property type="entry name" value="ABC transporter transmembrane region"/>
    <property type="match status" value="1"/>
</dbReference>
<dbReference type="GO" id="GO:0005524">
    <property type="term" value="F:ATP binding"/>
    <property type="evidence" value="ECO:0007669"/>
    <property type="project" value="UniProtKB-KW"/>
</dbReference>
<dbReference type="CDD" id="cd18587">
    <property type="entry name" value="ABC_6TM_LapB_like"/>
    <property type="match status" value="1"/>
</dbReference>
<dbReference type="PROSITE" id="PS00211">
    <property type="entry name" value="ABC_TRANSPORTER_1"/>
    <property type="match status" value="1"/>
</dbReference>
<reference evidence="13 14" key="1">
    <citation type="submission" date="2020-08" db="EMBL/GenBank/DDBJ databases">
        <title>Genomic Encyclopedia of Type Strains, Phase IV (KMG-IV): sequencing the most valuable type-strain genomes for metagenomic binning, comparative biology and taxonomic classification.</title>
        <authorList>
            <person name="Goeker M."/>
        </authorList>
    </citation>
    <scope>NUCLEOTIDE SEQUENCE [LARGE SCALE GENOMIC DNA]</scope>
    <source>
        <strain evidence="13 14">DSM 26575</strain>
    </source>
</reference>
<dbReference type="Gene3D" id="1.20.1560.10">
    <property type="entry name" value="ABC transporter type 1, transmembrane domain"/>
    <property type="match status" value="1"/>
</dbReference>
<feature type="domain" description="ABC transmembrane type-1" evidence="12">
    <location>
        <begin position="160"/>
        <end position="438"/>
    </location>
</feature>
<proteinExistence type="inferred from homology"/>
<keyword evidence="6" id="KW-0547">Nucleotide-binding</keyword>
<dbReference type="Gene3D" id="3.40.50.300">
    <property type="entry name" value="P-loop containing nucleotide triphosphate hydrolases"/>
    <property type="match status" value="1"/>
</dbReference>
<feature type="transmembrane region" description="Helical" evidence="10">
    <location>
        <begin position="190"/>
        <end position="211"/>
    </location>
</feature>
<dbReference type="InterPro" id="IPR017750">
    <property type="entry name" value="ATPase_T1SS"/>
</dbReference>
<dbReference type="InterPro" id="IPR003593">
    <property type="entry name" value="AAA+_ATPase"/>
</dbReference>
<organism evidence="13 14">
    <name type="scientific">Rhizobium metallidurans</name>
    <dbReference type="NCBI Taxonomy" id="1265931"/>
    <lineage>
        <taxon>Bacteria</taxon>
        <taxon>Pseudomonadati</taxon>
        <taxon>Pseudomonadota</taxon>
        <taxon>Alphaproteobacteria</taxon>
        <taxon>Hyphomicrobiales</taxon>
        <taxon>Rhizobiaceae</taxon>
        <taxon>Rhizobium/Agrobacterium group</taxon>
        <taxon>Rhizobium</taxon>
    </lineage>
</organism>
<gene>
    <name evidence="13" type="ORF">GGQ67_003199</name>
</gene>
<dbReference type="InterPro" id="IPR017871">
    <property type="entry name" value="ABC_transporter-like_CS"/>
</dbReference>
<evidence type="ECO:0000256" key="1">
    <source>
        <dbReference type="ARBA" id="ARBA00004651"/>
    </source>
</evidence>
<dbReference type="Pfam" id="PF00664">
    <property type="entry name" value="ABC_membrane"/>
    <property type="match status" value="1"/>
</dbReference>
<comment type="similarity">
    <text evidence="2">Belongs to the ABC transporter superfamily.</text>
</comment>
<dbReference type="PROSITE" id="PS50893">
    <property type="entry name" value="ABC_TRANSPORTER_2"/>
    <property type="match status" value="1"/>
</dbReference>
<dbReference type="GO" id="GO:0015421">
    <property type="term" value="F:ABC-type oligopeptide transporter activity"/>
    <property type="evidence" value="ECO:0007669"/>
    <property type="project" value="TreeGrafter"/>
</dbReference>
<evidence type="ECO:0000256" key="4">
    <source>
        <dbReference type="ARBA" id="ARBA00022475"/>
    </source>
</evidence>
<evidence type="ECO:0000313" key="13">
    <source>
        <dbReference type="EMBL" id="MBB3965526.1"/>
    </source>
</evidence>
<dbReference type="AlphaFoldDB" id="A0A7W6CZQ5"/>
<dbReference type="InterPro" id="IPR039421">
    <property type="entry name" value="Type_1_exporter"/>
</dbReference>
<feature type="domain" description="ABC transporter" evidence="11">
    <location>
        <begin position="472"/>
        <end position="708"/>
    </location>
</feature>
<dbReference type="FunFam" id="3.40.50.300:FF:000299">
    <property type="entry name" value="ABC transporter ATP-binding protein/permease"/>
    <property type="match status" value="1"/>
</dbReference>
<dbReference type="Proteomes" id="UP000582090">
    <property type="component" value="Unassembled WGS sequence"/>
</dbReference>